<dbReference type="PANTHER" id="PTHR14938">
    <property type="entry name" value="HCLS1-ASSOCIATED PROTEIN X-1"/>
    <property type="match status" value="1"/>
</dbReference>
<dbReference type="PANTHER" id="PTHR14938:SF2">
    <property type="entry name" value="HCLS1-ASSOCIATED PROTEIN X-1"/>
    <property type="match status" value="1"/>
</dbReference>
<feature type="compositionally biased region" description="Basic and acidic residues" evidence="1">
    <location>
        <begin position="11"/>
        <end position="25"/>
    </location>
</feature>
<protein>
    <submittedName>
        <fullName evidence="3">Uncharacterized protein</fullName>
    </submittedName>
</protein>
<reference evidence="3" key="1">
    <citation type="submission" date="2020-05" db="UniProtKB">
        <authorList>
            <consortium name="EnsemblMetazoa"/>
        </authorList>
    </citation>
    <scope>IDENTIFICATION</scope>
    <source>
        <strain evidence="3">SANGQUA</strain>
    </source>
</reference>
<evidence type="ECO:0000313" key="3">
    <source>
        <dbReference type="EnsemblMetazoa" id="AQUA004164-PA"/>
    </source>
</evidence>
<name>A0A182X2Z1_ANOQN</name>
<dbReference type="GO" id="GO:0016529">
    <property type="term" value="C:sarcoplasmic reticulum"/>
    <property type="evidence" value="ECO:0007669"/>
    <property type="project" value="TreeGrafter"/>
</dbReference>
<feature type="region of interest" description="Disordered" evidence="1">
    <location>
        <begin position="1"/>
        <end position="25"/>
    </location>
</feature>
<dbReference type="AlphaFoldDB" id="A0A182X2Z1"/>
<dbReference type="EnsemblMetazoa" id="AQUA004164-RA">
    <property type="protein sequence ID" value="AQUA004164-PA"/>
    <property type="gene ID" value="AQUA004164"/>
</dbReference>
<sequence length="466" mass="51853">MDLLKKFMGLDGRKDDDDDNRKKKSTLKDEFRKPIWVEEDDSDDELFDNRKIYGVQIFTNPIEMQKYFEQQMQEMWKSLDEYDESVKMFDHDLKQDFLKPGFEESIRDIGKQMKPQDTDLDGEIYADQLHSLLQRITPDMKELMLKKRMERNETVGASSAAARRKPTDEEKVMDLIHGITEQRNHPTGGTVSKPAMKRNHGGLGQRFPEGGLFEGAFQGPRMFGQSIISQTIRRPDGSYETRRTVRDSEGNTQTTVTLSTKDGRKETVTTYDDDAAFGGIKRNGSANGGGGGGHQRGDAELPTGALLALDGKFGLNNNGYVLPKNLCSPHGLTQHCADDCCIDLFSHLFPYHRCERRTIGADRAHASYDLSSRILTSSSLVLMLMLYLTSASLAVCLLLALRVTRRNSKPYRLGHPSAQQQTGTGSTGGWNFSITFPVLAASAAAPTANGGRTGWQAHCCTAPIAL</sequence>
<evidence type="ECO:0000313" key="4">
    <source>
        <dbReference type="Proteomes" id="UP000076407"/>
    </source>
</evidence>
<dbReference type="GO" id="GO:0015629">
    <property type="term" value="C:actin cytoskeleton"/>
    <property type="evidence" value="ECO:0007669"/>
    <property type="project" value="TreeGrafter"/>
</dbReference>
<keyword evidence="2" id="KW-0472">Membrane</keyword>
<keyword evidence="2" id="KW-1133">Transmembrane helix</keyword>
<dbReference type="GO" id="GO:0030136">
    <property type="term" value="C:clathrin-coated vesicle"/>
    <property type="evidence" value="ECO:0007669"/>
    <property type="project" value="TreeGrafter"/>
</dbReference>
<evidence type="ECO:0000256" key="1">
    <source>
        <dbReference type="SAM" id="MobiDB-lite"/>
    </source>
</evidence>
<dbReference type="VEuPathDB" id="VectorBase:AQUA004164"/>
<accession>A0A182X2Z1</accession>
<organism evidence="3 4">
    <name type="scientific">Anopheles quadriannulatus</name>
    <name type="common">Mosquito</name>
    <dbReference type="NCBI Taxonomy" id="34691"/>
    <lineage>
        <taxon>Eukaryota</taxon>
        <taxon>Metazoa</taxon>
        <taxon>Ecdysozoa</taxon>
        <taxon>Arthropoda</taxon>
        <taxon>Hexapoda</taxon>
        <taxon>Insecta</taxon>
        <taxon>Pterygota</taxon>
        <taxon>Neoptera</taxon>
        <taxon>Endopterygota</taxon>
        <taxon>Diptera</taxon>
        <taxon>Nematocera</taxon>
        <taxon>Culicoidea</taxon>
        <taxon>Culicidae</taxon>
        <taxon>Anophelinae</taxon>
        <taxon>Anopheles</taxon>
    </lineage>
</organism>
<dbReference type="STRING" id="34691.A0A182X2Z1"/>
<feature type="transmembrane region" description="Helical" evidence="2">
    <location>
        <begin position="380"/>
        <end position="401"/>
    </location>
</feature>
<dbReference type="GO" id="GO:0043066">
    <property type="term" value="P:negative regulation of apoptotic process"/>
    <property type="evidence" value="ECO:0007669"/>
    <property type="project" value="InterPro"/>
</dbReference>
<keyword evidence="2" id="KW-0812">Transmembrane</keyword>
<dbReference type="InterPro" id="IPR017248">
    <property type="entry name" value="HAX-1"/>
</dbReference>
<dbReference type="GO" id="GO:0030833">
    <property type="term" value="P:regulation of actin filament polymerization"/>
    <property type="evidence" value="ECO:0007669"/>
    <property type="project" value="TreeGrafter"/>
</dbReference>
<dbReference type="Proteomes" id="UP000076407">
    <property type="component" value="Unassembled WGS sequence"/>
</dbReference>
<keyword evidence="4" id="KW-1185">Reference proteome</keyword>
<evidence type="ECO:0000256" key="2">
    <source>
        <dbReference type="SAM" id="Phobius"/>
    </source>
</evidence>
<proteinExistence type="predicted"/>
<dbReference type="GO" id="GO:0016324">
    <property type="term" value="C:apical plasma membrane"/>
    <property type="evidence" value="ECO:0007669"/>
    <property type="project" value="TreeGrafter"/>
</dbReference>
<dbReference type="GO" id="GO:0005739">
    <property type="term" value="C:mitochondrion"/>
    <property type="evidence" value="ECO:0007669"/>
    <property type="project" value="TreeGrafter"/>
</dbReference>